<proteinExistence type="predicted"/>
<dbReference type="Proteomes" id="UP001381693">
    <property type="component" value="Unassembled WGS sequence"/>
</dbReference>
<sequence length="197" mass="22980">MEQAQLLTCYIICIILYSLATYQISIKSLNRTLQAPGNKTQNEREIWSPVLLSFSPKFQLTLKTGEVLLNDDNPIEDLQEQQRTLRVNNAEILTNCPQEEPVWHMKSMKTKTFPLETNDSFVIIPKQIPMKVTISINDKQQYLYAKNDSLCTQPELQDSCCFEERNEYKLSFKLLHDQLKYESLGQREKRQPSYPKG</sequence>
<evidence type="ECO:0000313" key="2">
    <source>
        <dbReference type="Proteomes" id="UP001381693"/>
    </source>
</evidence>
<comment type="caution">
    <text evidence="1">The sequence shown here is derived from an EMBL/GenBank/DDBJ whole genome shotgun (WGS) entry which is preliminary data.</text>
</comment>
<accession>A0AAN9ADS6</accession>
<evidence type="ECO:0000313" key="1">
    <source>
        <dbReference type="EMBL" id="KAK7084968.1"/>
    </source>
</evidence>
<protein>
    <submittedName>
        <fullName evidence="1">Uncharacterized protein</fullName>
    </submittedName>
</protein>
<gene>
    <name evidence="1" type="ORF">SK128_021011</name>
</gene>
<name>A0AAN9ADS6_HALRR</name>
<keyword evidence="2" id="KW-1185">Reference proteome</keyword>
<dbReference type="AlphaFoldDB" id="A0AAN9ADS6"/>
<dbReference type="EMBL" id="JAXCGZ010001933">
    <property type="protein sequence ID" value="KAK7084968.1"/>
    <property type="molecule type" value="Genomic_DNA"/>
</dbReference>
<reference evidence="1 2" key="1">
    <citation type="submission" date="2023-11" db="EMBL/GenBank/DDBJ databases">
        <title>Halocaridina rubra genome assembly.</title>
        <authorList>
            <person name="Smith C."/>
        </authorList>
    </citation>
    <scope>NUCLEOTIDE SEQUENCE [LARGE SCALE GENOMIC DNA]</scope>
    <source>
        <strain evidence="1">EP-1</strain>
        <tissue evidence="1">Whole</tissue>
    </source>
</reference>
<organism evidence="1 2">
    <name type="scientific">Halocaridina rubra</name>
    <name type="common">Hawaiian red shrimp</name>
    <dbReference type="NCBI Taxonomy" id="373956"/>
    <lineage>
        <taxon>Eukaryota</taxon>
        <taxon>Metazoa</taxon>
        <taxon>Ecdysozoa</taxon>
        <taxon>Arthropoda</taxon>
        <taxon>Crustacea</taxon>
        <taxon>Multicrustacea</taxon>
        <taxon>Malacostraca</taxon>
        <taxon>Eumalacostraca</taxon>
        <taxon>Eucarida</taxon>
        <taxon>Decapoda</taxon>
        <taxon>Pleocyemata</taxon>
        <taxon>Caridea</taxon>
        <taxon>Atyoidea</taxon>
        <taxon>Atyidae</taxon>
        <taxon>Halocaridina</taxon>
    </lineage>
</organism>